<name>A0A2X2D371_PSELU</name>
<evidence type="ECO:0000313" key="2">
    <source>
        <dbReference type="EMBL" id="MBF8642922.1"/>
    </source>
</evidence>
<dbReference type="Pfam" id="PF18014">
    <property type="entry name" value="Acetyltransf_18"/>
    <property type="match status" value="1"/>
</dbReference>
<keyword evidence="4" id="KW-0808">Transferase</keyword>
<dbReference type="PANTHER" id="PTHR47237:SF2">
    <property type="entry name" value="BLL4206 PROTEIN"/>
    <property type="match status" value="1"/>
</dbReference>
<dbReference type="Proteomes" id="UP000250443">
    <property type="component" value="Unassembled WGS sequence"/>
</dbReference>
<keyword evidence="6" id="KW-1185">Reference proteome</keyword>
<dbReference type="Gene3D" id="3.40.630.30">
    <property type="match status" value="1"/>
</dbReference>
<reference evidence="3 7" key="3">
    <citation type="submission" date="2020-11" db="EMBL/GenBank/DDBJ databases">
        <title>Enhanced detection system for hospital associated transmission using whole genome sequencing surveillance.</title>
        <authorList>
            <person name="Harrison L.H."/>
            <person name="Van Tyne D."/>
            <person name="Marsh J.W."/>
            <person name="Griffith M.P."/>
            <person name="Snyder D.J."/>
            <person name="Cooper V.S."/>
            <person name="Mustapha M."/>
        </authorList>
    </citation>
    <scope>NUCLEOTIDE SEQUENCE [LARGE SCALE GENOMIC DNA]</scope>
    <source>
        <strain evidence="3 7">PSB00013</strain>
    </source>
</reference>
<dbReference type="RefSeq" id="WP_010798690.1">
    <property type="nucleotide sequence ID" value="NZ_CP069263.1"/>
</dbReference>
<dbReference type="InterPro" id="IPR016181">
    <property type="entry name" value="Acyl_CoA_acyltransferase"/>
</dbReference>
<dbReference type="Pfam" id="PF13508">
    <property type="entry name" value="Acetyltransf_7"/>
    <property type="match status" value="1"/>
</dbReference>
<evidence type="ECO:0000313" key="5">
    <source>
        <dbReference type="Proteomes" id="UP000250443"/>
    </source>
</evidence>
<dbReference type="CDD" id="cd04301">
    <property type="entry name" value="NAT_SF"/>
    <property type="match status" value="1"/>
</dbReference>
<organism evidence="4 5">
    <name type="scientific">Pseudomonas luteola</name>
    <dbReference type="NCBI Taxonomy" id="47886"/>
    <lineage>
        <taxon>Bacteria</taxon>
        <taxon>Pseudomonadati</taxon>
        <taxon>Pseudomonadota</taxon>
        <taxon>Gammaproteobacteria</taxon>
        <taxon>Pseudomonadales</taxon>
        <taxon>Pseudomonadaceae</taxon>
        <taxon>Pseudomonas</taxon>
    </lineage>
</organism>
<sequence>MSIAEVPIRFRPMVTEDLIHAHELSRAVGWPHRLQDWQWIHHVSQGIVAEDAHGILGTALCCLQGDYVSLGLVIVDVRRQGQGLGRKLVDQVLNHTSPRTPLLVATPQGAPLYSSQGFITYEHIHQHQTASAPALPHHELPVGHTLHEITSQHFPQLIELASSATGMNRGLVLAALLKISQYVIGIERDRQQVGFALLRPFGRGLAIGPVVAESAEQAKVLIVALLSRVAGQFVRLDVTHSSGLSNWLTDIGIPQTDKVAQMVKGSPPIPLGNALQMALANQALC</sequence>
<gene>
    <name evidence="3" type="ORF">I5Q09_19980</name>
    <name evidence="2" type="ORF">IRZ65_19835</name>
    <name evidence="4" type="ORF">NCTC11842_05145</name>
</gene>
<proteinExistence type="predicted"/>
<evidence type="ECO:0000313" key="7">
    <source>
        <dbReference type="Proteomes" id="UP000638986"/>
    </source>
</evidence>
<dbReference type="InterPro" id="IPR000182">
    <property type="entry name" value="GNAT_dom"/>
</dbReference>
<dbReference type="Gene3D" id="3.40.630.90">
    <property type="match status" value="1"/>
</dbReference>
<evidence type="ECO:0000313" key="3">
    <source>
        <dbReference type="EMBL" id="MBH3440966.1"/>
    </source>
</evidence>
<accession>A0A2X2D371</accession>
<dbReference type="GO" id="GO:0016747">
    <property type="term" value="F:acyltransferase activity, transferring groups other than amino-acyl groups"/>
    <property type="evidence" value="ECO:0007669"/>
    <property type="project" value="InterPro"/>
</dbReference>
<protein>
    <submittedName>
        <fullName evidence="2 4">Acetyltransferase</fullName>
    </submittedName>
</protein>
<dbReference type="PROSITE" id="PS51186">
    <property type="entry name" value="GNAT"/>
    <property type="match status" value="1"/>
</dbReference>
<dbReference type="InterPro" id="IPR041496">
    <property type="entry name" value="YitH/HolE_GNAT"/>
</dbReference>
<dbReference type="InterPro" id="IPR052729">
    <property type="entry name" value="Acyl/Acetyltrans_Enzymes"/>
</dbReference>
<dbReference type="PANTHER" id="PTHR47237">
    <property type="entry name" value="SLL0310 PROTEIN"/>
    <property type="match status" value="1"/>
</dbReference>
<dbReference type="SUPFAM" id="SSF55729">
    <property type="entry name" value="Acyl-CoA N-acyltransferases (Nat)"/>
    <property type="match status" value="1"/>
</dbReference>
<dbReference type="EMBL" id="JADMCD010000012">
    <property type="protein sequence ID" value="MBF8642922.1"/>
    <property type="molecule type" value="Genomic_DNA"/>
</dbReference>
<dbReference type="Proteomes" id="UP000638986">
    <property type="component" value="Unassembled WGS sequence"/>
</dbReference>
<reference evidence="4 5" key="1">
    <citation type="submission" date="2018-06" db="EMBL/GenBank/DDBJ databases">
        <authorList>
            <consortium name="Pathogen Informatics"/>
            <person name="Doyle S."/>
        </authorList>
    </citation>
    <scope>NUCLEOTIDE SEQUENCE [LARGE SCALE GENOMIC DNA]</scope>
    <source>
        <strain evidence="4 5">NCTC11842</strain>
    </source>
</reference>
<dbReference type="EMBL" id="UAUF01000014">
    <property type="protein sequence ID" value="SPZ13403.1"/>
    <property type="molecule type" value="Genomic_DNA"/>
</dbReference>
<evidence type="ECO:0000313" key="6">
    <source>
        <dbReference type="Proteomes" id="UP000626180"/>
    </source>
</evidence>
<evidence type="ECO:0000259" key="1">
    <source>
        <dbReference type="PROSITE" id="PS51186"/>
    </source>
</evidence>
<dbReference type="EMBL" id="JADTXM010000016">
    <property type="protein sequence ID" value="MBH3440966.1"/>
    <property type="molecule type" value="Genomic_DNA"/>
</dbReference>
<reference evidence="2 6" key="2">
    <citation type="submission" date="2020-10" db="EMBL/GenBank/DDBJ databases">
        <title>Genome sequences of Pseudomonas isolates.</title>
        <authorList>
            <person name="Wessels L."/>
            <person name="Reich F."/>
            <person name="Hammerl J."/>
        </authorList>
    </citation>
    <scope>NUCLEOTIDE SEQUENCE [LARGE SCALE GENOMIC DNA]</scope>
    <source>
        <strain evidence="2 6">20-MO00624-0</strain>
    </source>
</reference>
<dbReference type="Proteomes" id="UP000626180">
    <property type="component" value="Unassembled WGS sequence"/>
</dbReference>
<dbReference type="AlphaFoldDB" id="A0A2X2D371"/>
<evidence type="ECO:0000313" key="4">
    <source>
        <dbReference type="EMBL" id="SPZ13403.1"/>
    </source>
</evidence>
<feature type="domain" description="N-acetyltransferase" evidence="1">
    <location>
        <begin position="8"/>
        <end position="147"/>
    </location>
</feature>